<proteinExistence type="inferred from homology"/>
<feature type="binding site" evidence="5">
    <location>
        <position position="67"/>
    </location>
    <ligand>
        <name>a divalent metal cation</name>
        <dbReference type="ChEBI" id="CHEBI:60240"/>
        <label>1</label>
    </ligand>
</feature>
<evidence type="ECO:0000256" key="2">
    <source>
        <dbReference type="ARBA" id="ARBA00011643"/>
    </source>
</evidence>
<dbReference type="GO" id="GO:0016787">
    <property type="term" value="F:hydrolase activity"/>
    <property type="evidence" value="ECO:0007669"/>
    <property type="project" value="UniProtKB-KW"/>
</dbReference>
<keyword evidence="4 5" id="KW-0479">Metal-binding</keyword>
<dbReference type="InterPro" id="IPR002678">
    <property type="entry name" value="DUF34/NIF3"/>
</dbReference>
<evidence type="ECO:0000313" key="9">
    <source>
        <dbReference type="Proteomes" id="UP000323594"/>
    </source>
</evidence>
<dbReference type="AlphaFoldDB" id="A0A0B7GUD7"/>
<evidence type="ECO:0000313" key="7">
    <source>
        <dbReference type="EMBL" id="QEJ99411.1"/>
    </source>
</evidence>
<reference evidence="7 9" key="3">
    <citation type="submission" date="2019-08" db="EMBL/GenBank/DDBJ databases">
        <authorList>
            <person name="Kuhnert P."/>
        </authorList>
    </citation>
    <scope>NUCLEOTIDE SEQUENCE [LARGE SCALE GENOMIC DNA]</scope>
    <source>
        <strain evidence="7 9">B36.5</strain>
    </source>
</reference>
<dbReference type="GO" id="GO:0005737">
    <property type="term" value="C:cytoplasm"/>
    <property type="evidence" value="ECO:0007669"/>
    <property type="project" value="TreeGrafter"/>
</dbReference>
<dbReference type="GO" id="GO:0046872">
    <property type="term" value="F:metal ion binding"/>
    <property type="evidence" value="ECO:0007669"/>
    <property type="project" value="UniProtKB-KW"/>
</dbReference>
<feature type="binding site" evidence="5">
    <location>
        <position position="103"/>
    </location>
    <ligand>
        <name>a divalent metal cation</name>
        <dbReference type="ChEBI" id="CHEBI:60240"/>
        <label>1</label>
    </ligand>
</feature>
<dbReference type="PANTHER" id="PTHR13799:SF14">
    <property type="entry name" value="GTP CYCLOHYDROLASE 1 TYPE 2 HOMOLOG"/>
    <property type="match status" value="1"/>
</dbReference>
<evidence type="ECO:0000313" key="6">
    <source>
        <dbReference type="EMBL" id="CEM62098.1"/>
    </source>
</evidence>
<evidence type="ECO:0000256" key="4">
    <source>
        <dbReference type="ARBA" id="ARBA00022723"/>
    </source>
</evidence>
<dbReference type="Proteomes" id="UP000323594">
    <property type="component" value="Chromosome"/>
</dbReference>
<accession>A0A0B7GUD7</accession>
<comment type="subunit">
    <text evidence="2">Homohexamer.</text>
</comment>
<feature type="binding site" evidence="5">
    <location>
        <position position="225"/>
    </location>
    <ligand>
        <name>a divalent metal cation</name>
        <dbReference type="ChEBI" id="CHEBI:60240"/>
        <label>1</label>
    </ligand>
</feature>
<evidence type="ECO:0000313" key="8">
    <source>
        <dbReference type="Proteomes" id="UP000042527"/>
    </source>
</evidence>
<sequence>MTSIELDAYFNKLLNIPAFDAADPSQNGLQVDNSGKNITKVAFAVDACLETIMQARERGAGMLFVHHGLFWGSGIKITGAHYHRIKTLMDGDLALYAVHLPLDAHPEYGNNSGLAKRLQLQNLQPFGEWRGMKIGLQGHIASDSGKGIDIEEAVKRLFPSGEKPAHVLPFGKKELCTAGIISGGAADEIEQAIDSGLELFITGEIEHVTYHTALENRITVIAGGHYQTETVGVGLVAKKLSEDFGIETFFIDVPTGM</sequence>
<dbReference type="Proteomes" id="UP000042527">
    <property type="component" value="Unassembled WGS sequence"/>
</dbReference>
<dbReference type="PANTHER" id="PTHR13799">
    <property type="entry name" value="NGG1 INTERACTING FACTOR 3"/>
    <property type="match status" value="1"/>
</dbReference>
<dbReference type="Pfam" id="PF01784">
    <property type="entry name" value="DUF34_NIF3"/>
    <property type="match status" value="1"/>
</dbReference>
<gene>
    <name evidence="7" type="ORF">FUT82_16400</name>
    <name evidence="6" type="ORF">TPHV1_290015</name>
</gene>
<protein>
    <recommendedName>
        <fullName evidence="3">GTP cyclohydrolase 1 type 2 homolog</fullName>
    </recommendedName>
</protein>
<dbReference type="SUPFAM" id="SSF102705">
    <property type="entry name" value="NIF3 (NGG1p interacting factor 3)-like"/>
    <property type="match status" value="1"/>
</dbReference>
<dbReference type="GeneID" id="57751805"/>
<name>A0A0B7GUD7_TREPH</name>
<keyword evidence="6" id="KW-0378">Hydrolase</keyword>
<dbReference type="EMBL" id="CDNC01000022">
    <property type="protein sequence ID" value="CEM62098.1"/>
    <property type="molecule type" value="Genomic_DNA"/>
</dbReference>
<comment type="similarity">
    <text evidence="1">Belongs to the GTP cyclohydrolase I type 2/NIF3 family.</text>
</comment>
<keyword evidence="8" id="KW-1185">Reference proteome</keyword>
<evidence type="ECO:0000256" key="3">
    <source>
        <dbReference type="ARBA" id="ARBA00022112"/>
    </source>
</evidence>
<dbReference type="Gene3D" id="3.40.1390.30">
    <property type="entry name" value="NIF3 (NGG1p interacting factor 3)-like"/>
    <property type="match status" value="2"/>
</dbReference>
<dbReference type="NCBIfam" id="TIGR00486">
    <property type="entry name" value="YbgI_SA1388"/>
    <property type="match status" value="1"/>
</dbReference>
<dbReference type="InterPro" id="IPR036069">
    <property type="entry name" value="DUF34/NIF3_sf"/>
</dbReference>
<feature type="binding site" evidence="5">
    <location>
        <position position="66"/>
    </location>
    <ligand>
        <name>a divalent metal cation</name>
        <dbReference type="ChEBI" id="CHEBI:60240"/>
        <label>1</label>
    </ligand>
</feature>
<dbReference type="EMBL" id="CP042817">
    <property type="protein sequence ID" value="QEJ99411.1"/>
    <property type="molecule type" value="Genomic_DNA"/>
</dbReference>
<dbReference type="OrthoDB" id="9792792at2"/>
<organism evidence="6 8">
    <name type="scientific">Treponema phagedenis</name>
    <dbReference type="NCBI Taxonomy" id="162"/>
    <lineage>
        <taxon>Bacteria</taxon>
        <taxon>Pseudomonadati</taxon>
        <taxon>Spirochaetota</taxon>
        <taxon>Spirochaetia</taxon>
        <taxon>Spirochaetales</taxon>
        <taxon>Treponemataceae</taxon>
        <taxon>Treponema</taxon>
    </lineage>
</organism>
<evidence type="ECO:0000256" key="5">
    <source>
        <dbReference type="PIRSR" id="PIRSR602678-1"/>
    </source>
</evidence>
<dbReference type="FunFam" id="3.40.1390.30:FF:000001">
    <property type="entry name" value="GTP cyclohydrolase 1 type 2"/>
    <property type="match status" value="1"/>
</dbReference>
<dbReference type="RefSeq" id="WP_024752884.1">
    <property type="nucleotide sequence ID" value="NZ_CDNC01000022.1"/>
</dbReference>
<reference evidence="8" key="2">
    <citation type="submission" date="2015-01" db="EMBL/GenBank/DDBJ databases">
        <authorList>
            <person name="Manzoor Shahid"/>
            <person name="Zubair Saima"/>
        </authorList>
    </citation>
    <scope>NUCLEOTIDE SEQUENCE [LARGE SCALE GENOMIC DNA]</scope>
    <source>
        <strain evidence="8">V1</strain>
    </source>
</reference>
<reference evidence="6" key="1">
    <citation type="submission" date="2015-01" db="EMBL/GenBank/DDBJ databases">
        <authorList>
            <person name="Xiang T."/>
            <person name="Song Y."/>
            <person name="Huang L."/>
            <person name="Wang B."/>
            <person name="Wu P."/>
        </authorList>
    </citation>
    <scope>NUCLEOTIDE SEQUENCE [LARGE SCALE GENOMIC DNA]</scope>
    <source>
        <strain evidence="6">V1</strain>
    </source>
</reference>
<feature type="binding site" evidence="5">
    <location>
        <position position="229"/>
    </location>
    <ligand>
        <name>a divalent metal cation</name>
        <dbReference type="ChEBI" id="CHEBI:60240"/>
        <label>1</label>
    </ligand>
</feature>
<evidence type="ECO:0000256" key="1">
    <source>
        <dbReference type="ARBA" id="ARBA00006964"/>
    </source>
</evidence>